<dbReference type="GO" id="GO:0006567">
    <property type="term" value="P:L-threonine catabolic process"/>
    <property type="evidence" value="ECO:0007669"/>
    <property type="project" value="TreeGrafter"/>
</dbReference>
<accession>A0A8S8XJM6</accession>
<evidence type="ECO:0000313" key="7">
    <source>
        <dbReference type="Proteomes" id="UP000681075"/>
    </source>
</evidence>
<dbReference type="GO" id="GO:0004794">
    <property type="term" value="F:threonine deaminase activity"/>
    <property type="evidence" value="ECO:0007669"/>
    <property type="project" value="TreeGrafter"/>
</dbReference>
<dbReference type="Pfam" id="PF00291">
    <property type="entry name" value="PALP"/>
    <property type="match status" value="1"/>
</dbReference>
<keyword evidence="7" id="KW-1185">Reference proteome</keyword>
<dbReference type="AlphaFoldDB" id="A0A8S8XJM6"/>
<evidence type="ECO:0000313" key="6">
    <source>
        <dbReference type="EMBL" id="GIL41395.1"/>
    </source>
</evidence>
<dbReference type="GO" id="GO:0003941">
    <property type="term" value="F:L-serine ammonia-lyase activity"/>
    <property type="evidence" value="ECO:0007669"/>
    <property type="project" value="TreeGrafter"/>
</dbReference>
<dbReference type="Gene3D" id="3.40.50.1100">
    <property type="match status" value="2"/>
</dbReference>
<dbReference type="PANTHER" id="PTHR48078:SF6">
    <property type="entry name" value="L-THREONINE DEHYDRATASE CATABOLIC TDCB"/>
    <property type="match status" value="1"/>
</dbReference>
<dbReference type="SUPFAM" id="SSF53686">
    <property type="entry name" value="Tryptophan synthase beta subunit-like PLP-dependent enzymes"/>
    <property type="match status" value="1"/>
</dbReference>
<gene>
    <name evidence="6" type="ORF">TMPK1_36320</name>
</gene>
<organism evidence="6 7">
    <name type="scientific">Roseiterribacter gracilis</name>
    <dbReference type="NCBI Taxonomy" id="2812848"/>
    <lineage>
        <taxon>Bacteria</taxon>
        <taxon>Pseudomonadati</taxon>
        <taxon>Pseudomonadota</taxon>
        <taxon>Alphaproteobacteria</taxon>
        <taxon>Rhodospirillales</taxon>
        <taxon>Roseiterribacteraceae</taxon>
        <taxon>Roseiterribacter</taxon>
    </lineage>
</organism>
<comment type="cofactor">
    <cofactor evidence="1">
        <name>pyridoxal 5'-phosphate</name>
        <dbReference type="ChEBI" id="CHEBI:597326"/>
    </cofactor>
</comment>
<proteinExistence type="inferred from homology"/>
<dbReference type="PANTHER" id="PTHR48078">
    <property type="entry name" value="THREONINE DEHYDRATASE, MITOCHONDRIAL-RELATED"/>
    <property type="match status" value="1"/>
</dbReference>
<reference evidence="6" key="1">
    <citation type="submission" date="2021-02" db="EMBL/GenBank/DDBJ databases">
        <title>Genome sequence of Rhodospirillales sp. strain TMPK1 isolated from soil.</title>
        <authorList>
            <person name="Nakai R."/>
            <person name="Kusada H."/>
            <person name="Tamaki H."/>
        </authorList>
    </citation>
    <scope>NUCLEOTIDE SEQUENCE</scope>
    <source>
        <strain evidence="6">TMPK1</strain>
    </source>
</reference>
<name>A0A8S8XJM6_9PROT</name>
<sequence>MFAAARAESVRETQSDSCPVFAPDAVVRAAQRLQGRVARTRTVTDGPFLRFKLETEQPTGAFKERGALNALLALPAAARAAGVVTVSAGNHGAAIARHATALGLRAVVVLPANAARNKVERVRSMGADVVEFGDDLIEARKHALDLAAKHRLTFVHPYDDADVIAGQGTVAMELLAAAPTVRRLIVPVGGGGLLAGTLLAVAARAPNVEVIGVALAGRGANGPTRADGIAVRALGKLPQLVVDRCNPRIVEVDEDAILDAMHALRDRLGVRAEGAGAASYAAIRAGLVKLDCPTGLVVSGGNVDASAF</sequence>
<feature type="domain" description="Tryptophan synthase beta chain-like PALP" evidence="5">
    <location>
        <begin position="49"/>
        <end position="289"/>
    </location>
</feature>
<dbReference type="GO" id="GO:0009097">
    <property type="term" value="P:isoleucine biosynthetic process"/>
    <property type="evidence" value="ECO:0007669"/>
    <property type="project" value="TreeGrafter"/>
</dbReference>
<keyword evidence="4" id="KW-0456">Lyase</keyword>
<evidence type="ECO:0000256" key="1">
    <source>
        <dbReference type="ARBA" id="ARBA00001933"/>
    </source>
</evidence>
<dbReference type="InterPro" id="IPR001926">
    <property type="entry name" value="TrpB-like_PALP"/>
</dbReference>
<evidence type="ECO:0000259" key="5">
    <source>
        <dbReference type="Pfam" id="PF00291"/>
    </source>
</evidence>
<dbReference type="Proteomes" id="UP000681075">
    <property type="component" value="Unassembled WGS sequence"/>
</dbReference>
<dbReference type="GO" id="GO:0006565">
    <property type="term" value="P:L-serine catabolic process"/>
    <property type="evidence" value="ECO:0007669"/>
    <property type="project" value="TreeGrafter"/>
</dbReference>
<evidence type="ECO:0000256" key="2">
    <source>
        <dbReference type="ARBA" id="ARBA00010869"/>
    </source>
</evidence>
<evidence type="ECO:0000256" key="3">
    <source>
        <dbReference type="ARBA" id="ARBA00022898"/>
    </source>
</evidence>
<dbReference type="FunFam" id="3.40.50.1100:FF:000005">
    <property type="entry name" value="Threonine dehydratase catabolic"/>
    <property type="match status" value="1"/>
</dbReference>
<evidence type="ECO:0000256" key="4">
    <source>
        <dbReference type="ARBA" id="ARBA00023239"/>
    </source>
</evidence>
<comment type="caution">
    <text evidence="6">The sequence shown here is derived from an EMBL/GenBank/DDBJ whole genome shotgun (WGS) entry which is preliminary data.</text>
</comment>
<comment type="similarity">
    <text evidence="2">Belongs to the serine/threonine dehydratase family.</text>
</comment>
<dbReference type="InterPro" id="IPR036052">
    <property type="entry name" value="TrpB-like_PALP_sf"/>
</dbReference>
<keyword evidence="3" id="KW-0663">Pyridoxal phosphate</keyword>
<dbReference type="InterPro" id="IPR050147">
    <property type="entry name" value="Ser/Thr_Dehydratase"/>
</dbReference>
<protein>
    <recommendedName>
        <fullName evidence="5">Tryptophan synthase beta chain-like PALP domain-containing protein</fullName>
    </recommendedName>
</protein>
<dbReference type="EMBL" id="BOPV01000001">
    <property type="protein sequence ID" value="GIL41395.1"/>
    <property type="molecule type" value="Genomic_DNA"/>
</dbReference>